<dbReference type="AlphaFoldDB" id="A0A077ZKY7"/>
<evidence type="ECO:0000313" key="2">
    <source>
        <dbReference type="EMBL" id="CDW61011.1"/>
    </source>
</evidence>
<dbReference type="Proteomes" id="UP000030665">
    <property type="component" value="Unassembled WGS sequence"/>
</dbReference>
<organism evidence="2 3">
    <name type="scientific">Trichuris trichiura</name>
    <name type="common">Whipworm</name>
    <name type="synonym">Trichocephalus trichiurus</name>
    <dbReference type="NCBI Taxonomy" id="36087"/>
    <lineage>
        <taxon>Eukaryota</taxon>
        <taxon>Metazoa</taxon>
        <taxon>Ecdysozoa</taxon>
        <taxon>Nematoda</taxon>
        <taxon>Enoplea</taxon>
        <taxon>Dorylaimia</taxon>
        <taxon>Trichinellida</taxon>
        <taxon>Trichuridae</taxon>
        <taxon>Trichuris</taxon>
    </lineage>
</organism>
<reference evidence="2" key="1">
    <citation type="submission" date="2014-01" db="EMBL/GenBank/DDBJ databases">
        <authorList>
            <person name="Aslett M."/>
        </authorList>
    </citation>
    <scope>NUCLEOTIDE SEQUENCE</scope>
</reference>
<evidence type="ECO:0000313" key="3">
    <source>
        <dbReference type="Proteomes" id="UP000030665"/>
    </source>
</evidence>
<evidence type="ECO:0008006" key="4">
    <source>
        <dbReference type="Google" id="ProtNLM"/>
    </source>
</evidence>
<name>A0A077ZKY7_TRITR</name>
<gene>
    <name evidence="2" type="ORF">TTRE_0000942301</name>
</gene>
<reference evidence="2" key="2">
    <citation type="submission" date="2014-03" db="EMBL/GenBank/DDBJ databases">
        <title>The whipworm genome and dual-species transcriptomics of an intimate host-pathogen interaction.</title>
        <authorList>
            <person name="Foth B.J."/>
            <person name="Tsai I.J."/>
            <person name="Reid A.J."/>
            <person name="Bancroft A.J."/>
            <person name="Nichol S."/>
            <person name="Tracey A."/>
            <person name="Holroyd N."/>
            <person name="Cotton J.A."/>
            <person name="Stanley E.J."/>
            <person name="Zarowiecki M."/>
            <person name="Liu J.Z."/>
            <person name="Huckvale T."/>
            <person name="Cooper P.J."/>
            <person name="Grencis R.K."/>
            <person name="Berriman M."/>
        </authorList>
    </citation>
    <scope>NUCLEOTIDE SEQUENCE [LARGE SCALE GENOMIC DNA]</scope>
</reference>
<sequence length="305" mass="34288">MDCTVEQHSARVATALIDMQLWHRRLGHRDPIAIRRLCTKNLTRGITVKSNCYSKEVRRAAKPLELVHRDLCGPRPTATPSRSVNRKTGRTWIGRSVKVMETVHREQSKATKDQEGAPRKETRGLPPETCTKLKPNRLSKNAPDIMEKQSSSEQERINKGVPPRRTCYRVEAKSNKESKSWDQMTSLPAAEKKRWLTAAQSSPNGGIAQSHSVSSERLRIVSDLAWTQQGSIDLEAPRYADGEFLSLCSVILKIGCFLTGLWVFVPNNKSDIGVYKSNDKPTWAVCTVRGTDQVVDRCHCDIVVE</sequence>
<protein>
    <recommendedName>
        <fullName evidence="4">GAG-pre-integrase domain-containing protein</fullName>
    </recommendedName>
</protein>
<feature type="region of interest" description="Disordered" evidence="1">
    <location>
        <begin position="103"/>
        <end position="161"/>
    </location>
</feature>
<proteinExistence type="predicted"/>
<dbReference type="OrthoDB" id="413361at2759"/>
<evidence type="ECO:0000256" key="1">
    <source>
        <dbReference type="SAM" id="MobiDB-lite"/>
    </source>
</evidence>
<dbReference type="STRING" id="36087.A0A077ZKY7"/>
<keyword evidence="3" id="KW-1185">Reference proteome</keyword>
<accession>A0A077ZKY7</accession>
<feature type="compositionally biased region" description="Basic and acidic residues" evidence="1">
    <location>
        <begin position="103"/>
        <end position="123"/>
    </location>
</feature>
<dbReference type="EMBL" id="HG807699">
    <property type="protein sequence ID" value="CDW61011.1"/>
    <property type="molecule type" value="Genomic_DNA"/>
</dbReference>